<protein>
    <recommendedName>
        <fullName evidence="3">F-box domain-containing protein</fullName>
    </recommendedName>
</protein>
<accession>A0A2J7QI74</accession>
<reference evidence="1 2" key="1">
    <citation type="submission" date="2017-12" db="EMBL/GenBank/DDBJ databases">
        <title>Hemimetabolous genomes reveal molecular basis of termite eusociality.</title>
        <authorList>
            <person name="Harrison M.C."/>
            <person name="Jongepier E."/>
            <person name="Robertson H.M."/>
            <person name="Arning N."/>
            <person name="Bitard-Feildel T."/>
            <person name="Chao H."/>
            <person name="Childers C.P."/>
            <person name="Dinh H."/>
            <person name="Doddapaneni H."/>
            <person name="Dugan S."/>
            <person name="Gowin J."/>
            <person name="Greiner C."/>
            <person name="Han Y."/>
            <person name="Hu H."/>
            <person name="Hughes D.S.T."/>
            <person name="Huylmans A.-K."/>
            <person name="Kemena C."/>
            <person name="Kremer L.P.M."/>
            <person name="Lee S.L."/>
            <person name="Lopez-Ezquerra A."/>
            <person name="Mallet L."/>
            <person name="Monroy-Kuhn J.M."/>
            <person name="Moser A."/>
            <person name="Murali S.C."/>
            <person name="Muzny D.M."/>
            <person name="Otani S."/>
            <person name="Piulachs M.-D."/>
            <person name="Poelchau M."/>
            <person name="Qu J."/>
            <person name="Schaub F."/>
            <person name="Wada-Katsumata A."/>
            <person name="Worley K.C."/>
            <person name="Xie Q."/>
            <person name="Ylla G."/>
            <person name="Poulsen M."/>
            <person name="Gibbs R.A."/>
            <person name="Schal C."/>
            <person name="Richards S."/>
            <person name="Belles X."/>
            <person name="Korb J."/>
            <person name="Bornberg-Bauer E."/>
        </authorList>
    </citation>
    <scope>NUCLEOTIDE SEQUENCE [LARGE SCALE GENOMIC DNA]</scope>
    <source>
        <tissue evidence="1">Whole body</tissue>
    </source>
</reference>
<evidence type="ECO:0000313" key="1">
    <source>
        <dbReference type="EMBL" id="PNF28290.1"/>
    </source>
</evidence>
<evidence type="ECO:0000313" key="2">
    <source>
        <dbReference type="Proteomes" id="UP000235965"/>
    </source>
</evidence>
<dbReference type="AlphaFoldDB" id="A0A2J7QI74"/>
<dbReference type="InParanoid" id="A0A2J7QI74"/>
<sequence>MFRSVLTPSLYEFEPDMFSYIFTWFLVIRNLDSVPGLRILSMNQTGDIIRSLSLSRRIIKVSALVATSLHQLKELQVFRFPGYCTDEVVRELGLNCPKLTEVSFINSQGVTNASYPHLLSLRKLQFLDITGTRINNFHYGQLLSRLPNIADVRFINKEDDLIRLIAPNTIDTITHVTNIVTDTNMQIQKFPKTQKFILKTPNVDLSALTAWTELHTLEILLGDYRKINLNAVLMGIGHQLTVLILKRITRLNLLDIITLCKSLRNLDLYSCLILPVKAATPLNLQLPHFRNLIYLKIKTSVQDRTDFSFIRYYLNLERIELLGIDIFTEEFMEEVINLGTLANLKECYISETDKGALTLNVLEQLIHHCPNLKIFGHTKKLGLLNSENVLRLKRELSEQNFDIDIIS</sequence>
<gene>
    <name evidence="1" type="ORF">B7P43_G05441</name>
</gene>
<evidence type="ECO:0008006" key="3">
    <source>
        <dbReference type="Google" id="ProtNLM"/>
    </source>
</evidence>
<dbReference type="SUPFAM" id="SSF52047">
    <property type="entry name" value="RNI-like"/>
    <property type="match status" value="1"/>
</dbReference>
<dbReference type="InterPro" id="IPR032675">
    <property type="entry name" value="LRR_dom_sf"/>
</dbReference>
<name>A0A2J7QI74_9NEOP</name>
<dbReference type="Proteomes" id="UP000235965">
    <property type="component" value="Unassembled WGS sequence"/>
</dbReference>
<organism evidence="1 2">
    <name type="scientific">Cryptotermes secundus</name>
    <dbReference type="NCBI Taxonomy" id="105785"/>
    <lineage>
        <taxon>Eukaryota</taxon>
        <taxon>Metazoa</taxon>
        <taxon>Ecdysozoa</taxon>
        <taxon>Arthropoda</taxon>
        <taxon>Hexapoda</taxon>
        <taxon>Insecta</taxon>
        <taxon>Pterygota</taxon>
        <taxon>Neoptera</taxon>
        <taxon>Polyneoptera</taxon>
        <taxon>Dictyoptera</taxon>
        <taxon>Blattodea</taxon>
        <taxon>Blattoidea</taxon>
        <taxon>Termitoidae</taxon>
        <taxon>Kalotermitidae</taxon>
        <taxon>Cryptotermitinae</taxon>
        <taxon>Cryptotermes</taxon>
    </lineage>
</organism>
<proteinExistence type="predicted"/>
<comment type="caution">
    <text evidence="1">The sequence shown here is derived from an EMBL/GenBank/DDBJ whole genome shotgun (WGS) entry which is preliminary data.</text>
</comment>
<keyword evidence="2" id="KW-1185">Reference proteome</keyword>
<dbReference type="Gene3D" id="3.80.10.10">
    <property type="entry name" value="Ribonuclease Inhibitor"/>
    <property type="match status" value="2"/>
</dbReference>
<dbReference type="EMBL" id="NEVH01013957">
    <property type="protein sequence ID" value="PNF28290.1"/>
    <property type="molecule type" value="Genomic_DNA"/>
</dbReference>
<dbReference type="OrthoDB" id="16120at2759"/>